<proteinExistence type="predicted"/>
<dbReference type="Proteomes" id="UP001162501">
    <property type="component" value="Chromosome 27"/>
</dbReference>
<gene>
    <name evidence="1" type="ORF">MRATA1EN22A_LOCUS16837</name>
</gene>
<name>A0AC59ZD15_RANTA</name>
<reference evidence="1" key="2">
    <citation type="submission" date="2025-03" db="EMBL/GenBank/DDBJ databases">
        <authorList>
            <consortium name="ELIXIR-Norway"/>
            <consortium name="Elixir Norway"/>
        </authorList>
    </citation>
    <scope>NUCLEOTIDE SEQUENCE</scope>
</reference>
<protein>
    <submittedName>
        <fullName evidence="1">Uncharacterized protein</fullName>
    </submittedName>
</protein>
<evidence type="ECO:0000313" key="1">
    <source>
        <dbReference type="EMBL" id="CAN0372922.1"/>
    </source>
</evidence>
<organism evidence="1 2">
    <name type="scientific">Rangifer tarandus platyrhynchus</name>
    <name type="common">Svalbard reindeer</name>
    <dbReference type="NCBI Taxonomy" id="3082113"/>
    <lineage>
        <taxon>Eukaryota</taxon>
        <taxon>Metazoa</taxon>
        <taxon>Chordata</taxon>
        <taxon>Craniata</taxon>
        <taxon>Vertebrata</taxon>
        <taxon>Euteleostomi</taxon>
        <taxon>Mammalia</taxon>
        <taxon>Eutheria</taxon>
        <taxon>Laurasiatheria</taxon>
        <taxon>Artiodactyla</taxon>
        <taxon>Ruminantia</taxon>
        <taxon>Pecora</taxon>
        <taxon>Cervidae</taxon>
        <taxon>Odocoileinae</taxon>
        <taxon>Rangifer</taxon>
    </lineage>
</organism>
<dbReference type="EMBL" id="OX596111">
    <property type="protein sequence ID" value="CAN0372922.1"/>
    <property type="molecule type" value="Genomic_DNA"/>
</dbReference>
<accession>A0AC59ZD15</accession>
<evidence type="ECO:0000313" key="2">
    <source>
        <dbReference type="Proteomes" id="UP001162501"/>
    </source>
</evidence>
<reference evidence="1" key="1">
    <citation type="submission" date="2023-05" db="EMBL/GenBank/DDBJ databases">
        <authorList>
            <consortium name="ELIXIR-Norway"/>
        </authorList>
    </citation>
    <scope>NUCLEOTIDE SEQUENCE</scope>
</reference>
<sequence length="255" mass="28990">MWLYLAVLVGLFYLLRWYRERQVVSHLRDKFVFITGCDSGFGNLLARQLDLRGLRVLAGCLTEQGAEQLRNQTSGRLQTVILDVTKTESIAAATEWVKERVGDRGLWGLVNNAGVFHSHGCAEWLKIETYKDTLRVSLVGLIEVTLSMLPLYGVEAFSDILRRELQHFGVKVSMVEPGYFRTAMTDVQKFLETMKQTWNEAPAHIKETYGQKFFDAYHDIMKQGMMGCSTNLNLVTDCMEHALTSAHPRTRYSAG</sequence>